<dbReference type="eggNOG" id="arCOG08876">
    <property type="taxonomic scope" value="Archaea"/>
</dbReference>
<reference evidence="1 2" key="2">
    <citation type="journal article" date="2014" name="Extremophiles">
        <title>Analysis of the complete genome of Fervidococcus fontis confirms the distinct phylogenetic position of the order Fervidicoccales and suggests its environmental function.</title>
        <authorList>
            <person name="Lebedinsky A.V."/>
            <person name="Mardanov A.V."/>
            <person name="Kublanov I.V."/>
            <person name="Gumerov V.M."/>
            <person name="Beletsky A.V."/>
            <person name="Perevalova A.A."/>
            <person name="Bidzhieva S.Kh."/>
            <person name="Bonch-Osmolovskaya E.A."/>
            <person name="Skryabin K.G."/>
            <person name="Ravin N.V."/>
        </authorList>
    </citation>
    <scope>NUCLEOTIDE SEQUENCE [LARGE SCALE GENOMIC DNA]</scope>
    <source>
        <strain evidence="2">DSM 19380 / VKM B-2539 / Kam940</strain>
    </source>
</reference>
<evidence type="ECO:0000313" key="1">
    <source>
        <dbReference type="EMBL" id="AFH42966.1"/>
    </source>
</evidence>
<proteinExistence type="predicted"/>
<organism evidence="1 2">
    <name type="scientific">Fervidicoccus fontis (strain DSM 19380 / JCM 18336 / VKM B-2539 / Kam940)</name>
    <dbReference type="NCBI Taxonomy" id="1163730"/>
    <lineage>
        <taxon>Archaea</taxon>
        <taxon>Thermoproteota</taxon>
        <taxon>Thermoprotei</taxon>
        <taxon>Fervidicoccales</taxon>
        <taxon>Fervidicoccaceae</taxon>
        <taxon>Fervidicoccus</taxon>
    </lineage>
</organism>
<keyword evidence="2" id="KW-1185">Reference proteome</keyword>
<dbReference type="InParanoid" id="I0A1V9"/>
<reference evidence="2" key="1">
    <citation type="submission" date="2012-03" db="EMBL/GenBank/DDBJ databases">
        <title>Fervidicoccus fontis complete genome analysis confirms its distinct phylogenetic position and predicts its environmental function.</title>
        <authorList>
            <person name="Lebedinsky A.V."/>
            <person name="Mardanov A.V."/>
            <person name="Gumerov V.M."/>
            <person name="Beletsky A.V."/>
            <person name="Kublanov I.V."/>
            <person name="Perevalova A.A."/>
            <person name="Bonch-Osmolovskaya E.A."/>
            <person name="Ravin N.V."/>
            <person name="Skryabin K.G."/>
        </authorList>
    </citation>
    <scope>NUCLEOTIDE SEQUENCE [LARGE SCALE GENOMIC DNA]</scope>
    <source>
        <strain evidence="2">DSM 19380 / VKM B-2539 / Kam940</strain>
    </source>
</reference>
<evidence type="ECO:0000313" key="2">
    <source>
        <dbReference type="Proteomes" id="UP000007391"/>
    </source>
</evidence>
<dbReference type="AlphaFoldDB" id="I0A1V9"/>
<dbReference type="HOGENOM" id="CLU_2874922_0_0_2"/>
<dbReference type="Proteomes" id="UP000007391">
    <property type="component" value="Chromosome"/>
</dbReference>
<gene>
    <name evidence="1" type="ordered locus">FFONT_0978</name>
</gene>
<dbReference type="EMBL" id="CP003423">
    <property type="protein sequence ID" value="AFH42966.1"/>
    <property type="molecule type" value="Genomic_DNA"/>
</dbReference>
<dbReference type="KEGG" id="ffo:FFONT_0978"/>
<protein>
    <submittedName>
        <fullName evidence="1">Uncharacterized protein</fullName>
    </submittedName>
</protein>
<sequence length="63" mass="7227">MMKALIMSSKVEDRLELINTYVINGIKRYVFRDMKTKIYLNVAADTEEEAKSKAKDILSKVAT</sequence>
<dbReference type="STRING" id="1163730.FFONT_0978"/>
<name>I0A1V9_FERFK</name>
<accession>I0A1V9</accession>